<dbReference type="GO" id="GO:0005524">
    <property type="term" value="F:ATP binding"/>
    <property type="evidence" value="ECO:0007669"/>
    <property type="project" value="UniProtKB-UniRule"/>
</dbReference>
<organism evidence="3 4">
    <name type="scientific">Neohortaea acidophila</name>
    <dbReference type="NCBI Taxonomy" id="245834"/>
    <lineage>
        <taxon>Eukaryota</taxon>
        <taxon>Fungi</taxon>
        <taxon>Dikarya</taxon>
        <taxon>Ascomycota</taxon>
        <taxon>Pezizomycotina</taxon>
        <taxon>Dothideomycetes</taxon>
        <taxon>Dothideomycetidae</taxon>
        <taxon>Mycosphaerellales</taxon>
        <taxon>Teratosphaeriaceae</taxon>
        <taxon>Neohortaea</taxon>
    </lineage>
</organism>
<dbReference type="AlphaFoldDB" id="A0A6A6Q3X7"/>
<accession>A0A6A6Q3X7</accession>
<reference evidence="3" key="1">
    <citation type="journal article" date="2020" name="Stud. Mycol.">
        <title>101 Dothideomycetes genomes: a test case for predicting lifestyles and emergence of pathogens.</title>
        <authorList>
            <person name="Haridas S."/>
            <person name="Albert R."/>
            <person name="Binder M."/>
            <person name="Bloem J."/>
            <person name="Labutti K."/>
            <person name="Salamov A."/>
            <person name="Andreopoulos B."/>
            <person name="Baker S."/>
            <person name="Barry K."/>
            <person name="Bills G."/>
            <person name="Bluhm B."/>
            <person name="Cannon C."/>
            <person name="Castanera R."/>
            <person name="Culley D."/>
            <person name="Daum C."/>
            <person name="Ezra D."/>
            <person name="Gonzalez J."/>
            <person name="Henrissat B."/>
            <person name="Kuo A."/>
            <person name="Liang C."/>
            <person name="Lipzen A."/>
            <person name="Lutzoni F."/>
            <person name="Magnuson J."/>
            <person name="Mondo S."/>
            <person name="Nolan M."/>
            <person name="Ohm R."/>
            <person name="Pangilinan J."/>
            <person name="Park H.-J."/>
            <person name="Ramirez L."/>
            <person name="Alfaro M."/>
            <person name="Sun H."/>
            <person name="Tritt A."/>
            <person name="Yoshinaga Y."/>
            <person name="Zwiers L.-H."/>
            <person name="Turgeon B."/>
            <person name="Goodwin S."/>
            <person name="Spatafora J."/>
            <person name="Crous P."/>
            <person name="Grigoriev I."/>
        </authorList>
    </citation>
    <scope>NUCLEOTIDE SEQUENCE</scope>
    <source>
        <strain evidence="3">CBS 113389</strain>
    </source>
</reference>
<name>A0A6A6Q3X7_9PEZI</name>
<dbReference type="Gene3D" id="3.30.470.20">
    <property type="entry name" value="ATP-grasp fold, B domain"/>
    <property type="match status" value="1"/>
</dbReference>
<protein>
    <recommendedName>
        <fullName evidence="2">ATP-grasp domain-containing protein</fullName>
    </recommendedName>
</protein>
<dbReference type="OrthoDB" id="186626at2759"/>
<evidence type="ECO:0000256" key="1">
    <source>
        <dbReference type="PROSITE-ProRule" id="PRU00409"/>
    </source>
</evidence>
<keyword evidence="4" id="KW-1185">Reference proteome</keyword>
<gene>
    <name evidence="3" type="ORF">BDY17DRAFT_314259</name>
</gene>
<dbReference type="PROSITE" id="PS50975">
    <property type="entry name" value="ATP_GRASP"/>
    <property type="match status" value="1"/>
</dbReference>
<dbReference type="SUPFAM" id="SSF56059">
    <property type="entry name" value="Glutathione synthetase ATP-binding domain-like"/>
    <property type="match status" value="1"/>
</dbReference>
<keyword evidence="1" id="KW-0067">ATP-binding</keyword>
<dbReference type="GO" id="GO:0046872">
    <property type="term" value="F:metal ion binding"/>
    <property type="evidence" value="ECO:0007669"/>
    <property type="project" value="InterPro"/>
</dbReference>
<dbReference type="InterPro" id="IPR011761">
    <property type="entry name" value="ATP-grasp"/>
</dbReference>
<feature type="domain" description="ATP-grasp" evidence="2">
    <location>
        <begin position="117"/>
        <end position="307"/>
    </location>
</feature>
<dbReference type="Proteomes" id="UP000799767">
    <property type="component" value="Unassembled WGS sequence"/>
</dbReference>
<evidence type="ECO:0000313" key="4">
    <source>
        <dbReference type="Proteomes" id="UP000799767"/>
    </source>
</evidence>
<dbReference type="EMBL" id="MU001631">
    <property type="protein sequence ID" value="KAF2486982.1"/>
    <property type="molecule type" value="Genomic_DNA"/>
</dbReference>
<sequence>MTKGLTLARLFYQAGHNVIGADFESHGALVCGRVSKSLSKFYSLRRPDKDAGVKPYSDDLLRIVAAEKVHLWVSCSGVASALEDGMIKERMETETACKAIQFDVSTTQLLHEKDSFIQHAKDLGLKVPQTYKVTSLAAAESLLARARLDGKHKFLLKPTGVQDADRADMTLLPKDSHTDTISYLSRKHFSADSSWILQQFISGPEYCTHALVVDGQVKAFVACPSAELLMHYEALPTDSKLTQAMLEFTTTFASHHGKGFTGHLSFDFMMESDGSIYPIECNPRAHTAVVLFSDTPQLVDAYLSALEDAGVEDSGVKANELSDQHIQPDGDQKYYWVGHDVIELALAPLLSALTTLRLNRKLPSDLSRLLEHILWWRDGTFVSWDPAPWWWLYHVYWPMQFLHALSAGKKWSRVNASTTKVFEC</sequence>
<evidence type="ECO:0000259" key="2">
    <source>
        <dbReference type="PROSITE" id="PS50975"/>
    </source>
</evidence>
<keyword evidence="1" id="KW-0547">Nucleotide-binding</keyword>
<dbReference type="RefSeq" id="XP_033593551.1">
    <property type="nucleotide sequence ID" value="XM_033735800.1"/>
</dbReference>
<evidence type="ECO:0000313" key="3">
    <source>
        <dbReference type="EMBL" id="KAF2486982.1"/>
    </source>
</evidence>
<proteinExistence type="predicted"/>
<dbReference type="GeneID" id="54476802"/>